<dbReference type="PANTHER" id="PTHR42673:SF4">
    <property type="entry name" value="MALEYLACETOACETATE ISOMERASE"/>
    <property type="match status" value="1"/>
</dbReference>
<dbReference type="InterPro" id="IPR036249">
    <property type="entry name" value="Thioredoxin-like_sf"/>
</dbReference>
<dbReference type="OrthoDB" id="508035at2"/>
<dbReference type="PROSITE" id="PS50405">
    <property type="entry name" value="GST_CTER"/>
    <property type="match status" value="1"/>
</dbReference>
<dbReference type="Gene3D" id="3.40.30.10">
    <property type="entry name" value="Glutaredoxin"/>
    <property type="match status" value="1"/>
</dbReference>
<dbReference type="CDD" id="cd03038">
    <property type="entry name" value="GST_N_etherase_LigE"/>
    <property type="match status" value="1"/>
</dbReference>
<accession>A0A0P7XWT1</accession>
<dbReference type="GO" id="GO:0004364">
    <property type="term" value="F:glutathione transferase activity"/>
    <property type="evidence" value="ECO:0007669"/>
    <property type="project" value="TreeGrafter"/>
</dbReference>
<dbReference type="GO" id="GO:0016034">
    <property type="term" value="F:maleylacetoacetate isomerase activity"/>
    <property type="evidence" value="ECO:0007669"/>
    <property type="project" value="TreeGrafter"/>
</dbReference>
<evidence type="ECO:0000313" key="5">
    <source>
        <dbReference type="Proteomes" id="UP000050497"/>
    </source>
</evidence>
<evidence type="ECO:0000313" key="4">
    <source>
        <dbReference type="EMBL" id="SCC81541.1"/>
    </source>
</evidence>
<dbReference type="Gene3D" id="1.20.1050.10">
    <property type="match status" value="1"/>
</dbReference>
<gene>
    <name evidence="4" type="ORF">GA0071312_2486</name>
    <name evidence="3" type="ORF">HLUCCO17_03985</name>
</gene>
<organism evidence="3 5">
    <name type="scientific">Saliniramus fredricksonii</name>
    <dbReference type="NCBI Taxonomy" id="1653334"/>
    <lineage>
        <taxon>Bacteria</taxon>
        <taxon>Pseudomonadati</taxon>
        <taxon>Pseudomonadota</taxon>
        <taxon>Alphaproteobacteria</taxon>
        <taxon>Hyphomicrobiales</taxon>
        <taxon>Salinarimonadaceae</taxon>
        <taxon>Saliniramus</taxon>
    </lineage>
</organism>
<dbReference type="EMBL" id="LJSX01000004">
    <property type="protein sequence ID" value="KPQ11964.1"/>
    <property type="molecule type" value="Genomic_DNA"/>
</dbReference>
<evidence type="ECO:0000259" key="1">
    <source>
        <dbReference type="PROSITE" id="PS50404"/>
    </source>
</evidence>
<dbReference type="Proteomes" id="UP000182800">
    <property type="component" value="Unassembled WGS sequence"/>
</dbReference>
<dbReference type="InterPro" id="IPR010987">
    <property type="entry name" value="Glutathione-S-Trfase_C-like"/>
</dbReference>
<dbReference type="RefSeq" id="WP_074445221.1">
    <property type="nucleotide sequence ID" value="NZ_FMBM01000002.1"/>
</dbReference>
<keyword evidence="6" id="KW-1185">Reference proteome</keyword>
<dbReference type="AlphaFoldDB" id="A0A0P7XWT1"/>
<proteinExistence type="predicted"/>
<evidence type="ECO:0000259" key="2">
    <source>
        <dbReference type="PROSITE" id="PS50405"/>
    </source>
</evidence>
<dbReference type="Pfam" id="PF22041">
    <property type="entry name" value="GST_C_7"/>
    <property type="match status" value="1"/>
</dbReference>
<dbReference type="SFLD" id="SFLDS00019">
    <property type="entry name" value="Glutathione_Transferase_(cytos"/>
    <property type="match status" value="1"/>
</dbReference>
<reference evidence="3 5" key="1">
    <citation type="submission" date="2015-09" db="EMBL/GenBank/DDBJ databases">
        <title>Identification and resolution of microdiversity through metagenomic sequencing of parallel consortia.</title>
        <authorList>
            <person name="Nelson W.C."/>
            <person name="Romine M.F."/>
            <person name="Lindemann S.R."/>
        </authorList>
    </citation>
    <scope>NUCLEOTIDE SEQUENCE [LARGE SCALE GENOMIC DNA]</scope>
    <source>
        <strain evidence="3">HL-109</strain>
    </source>
</reference>
<evidence type="ECO:0000313" key="3">
    <source>
        <dbReference type="EMBL" id="KPQ11964.1"/>
    </source>
</evidence>
<dbReference type="InterPro" id="IPR036282">
    <property type="entry name" value="Glutathione-S-Trfase_C_sf"/>
</dbReference>
<dbReference type="GO" id="GO:0006559">
    <property type="term" value="P:L-phenylalanine catabolic process"/>
    <property type="evidence" value="ECO:0007669"/>
    <property type="project" value="TreeGrafter"/>
</dbReference>
<name>A0A0P7XWT1_9HYPH</name>
<feature type="domain" description="GST C-terminal" evidence="2">
    <location>
        <begin position="89"/>
        <end position="231"/>
    </location>
</feature>
<keyword evidence="3" id="KW-0808">Transferase</keyword>
<dbReference type="SUPFAM" id="SSF47616">
    <property type="entry name" value="GST C-terminal domain-like"/>
    <property type="match status" value="1"/>
</dbReference>
<dbReference type="PROSITE" id="PS50404">
    <property type="entry name" value="GST_NTER"/>
    <property type="match status" value="1"/>
</dbReference>
<sequence>MTRQLFELVGADPEIRFSPYSWRARMALLHKGIDAKSRPWRFTEKEALAFSGQDKVPVLVDGDTVVSDSWQIALYLERAYPDAPALFGGAQGEAMARFIAHWCDGVMLPGMITLLVHDIWRCLDPQSQAYFRESREKRFGRKLEDIVAGREERVDTFRKALRPMRMTLAEYPYLAGEAPGYADYAAFGGFMWARCISHFELLEPDDPVHAWRERMLDLYYGYARKAKRVAA</sequence>
<dbReference type="InterPro" id="IPR040079">
    <property type="entry name" value="Glutathione_S-Trfase"/>
</dbReference>
<comment type="caution">
    <text evidence="3">The sequence shown here is derived from an EMBL/GenBank/DDBJ whole genome shotgun (WGS) entry which is preliminary data.</text>
</comment>
<dbReference type="EMBL" id="FMBM01000002">
    <property type="protein sequence ID" value="SCC81541.1"/>
    <property type="molecule type" value="Genomic_DNA"/>
</dbReference>
<dbReference type="InterPro" id="IPR054416">
    <property type="entry name" value="GST_UstS-like_C"/>
</dbReference>
<dbReference type="PANTHER" id="PTHR42673">
    <property type="entry name" value="MALEYLACETOACETATE ISOMERASE"/>
    <property type="match status" value="1"/>
</dbReference>
<feature type="domain" description="GST N-terminal" evidence="1">
    <location>
        <begin position="1"/>
        <end position="84"/>
    </location>
</feature>
<dbReference type="GO" id="GO:0006749">
    <property type="term" value="P:glutathione metabolic process"/>
    <property type="evidence" value="ECO:0007669"/>
    <property type="project" value="TreeGrafter"/>
</dbReference>
<dbReference type="Pfam" id="PF13417">
    <property type="entry name" value="GST_N_3"/>
    <property type="match status" value="1"/>
</dbReference>
<dbReference type="SUPFAM" id="SSF52833">
    <property type="entry name" value="Thioredoxin-like"/>
    <property type="match status" value="1"/>
</dbReference>
<reference evidence="4 6" key="2">
    <citation type="submission" date="2016-08" db="EMBL/GenBank/DDBJ databases">
        <authorList>
            <person name="Varghese N."/>
            <person name="Submissions Spin"/>
        </authorList>
    </citation>
    <scope>NUCLEOTIDE SEQUENCE [LARGE SCALE GENOMIC DNA]</scope>
    <source>
        <strain evidence="4 6">HL-109</strain>
    </source>
</reference>
<evidence type="ECO:0000313" key="6">
    <source>
        <dbReference type="Proteomes" id="UP000182800"/>
    </source>
</evidence>
<dbReference type="STRING" id="1653334.GA0071312_2486"/>
<dbReference type="Proteomes" id="UP000050497">
    <property type="component" value="Unassembled WGS sequence"/>
</dbReference>
<dbReference type="InterPro" id="IPR004045">
    <property type="entry name" value="Glutathione_S-Trfase_N"/>
</dbReference>
<dbReference type="CDD" id="cd03202">
    <property type="entry name" value="GST_C_etherase_LigE"/>
    <property type="match status" value="1"/>
</dbReference>
<protein>
    <submittedName>
        <fullName evidence="3 4">Glutathione S-transferase</fullName>
    </submittedName>
</protein>